<keyword evidence="10" id="KW-1185">Reference proteome</keyword>
<evidence type="ECO:0000256" key="2">
    <source>
        <dbReference type="ARBA" id="ARBA00022694"/>
    </source>
</evidence>
<dbReference type="STRING" id="1577792.QX51_10950"/>
<evidence type="ECO:0000256" key="5">
    <source>
        <dbReference type="ARBA" id="ARBA00022801"/>
    </source>
</evidence>
<dbReference type="HAMAP" id="MF_00227">
    <property type="entry name" value="RNase_P"/>
    <property type="match status" value="1"/>
</dbReference>
<keyword evidence="3 7" id="KW-0540">Nuclease</keyword>
<keyword evidence="4 7" id="KW-0255">Endonuclease</keyword>
<dbReference type="PANTHER" id="PTHR33992">
    <property type="entry name" value="RIBONUCLEASE P PROTEIN COMPONENT"/>
    <property type="match status" value="1"/>
</dbReference>
<dbReference type="SUPFAM" id="SSF54211">
    <property type="entry name" value="Ribosomal protein S5 domain 2-like"/>
    <property type="match status" value="1"/>
</dbReference>
<dbReference type="GO" id="GO:0042781">
    <property type="term" value="F:3'-tRNA processing endoribonuclease activity"/>
    <property type="evidence" value="ECO:0007669"/>
    <property type="project" value="TreeGrafter"/>
</dbReference>
<evidence type="ECO:0000256" key="8">
    <source>
        <dbReference type="NCBIfam" id="TIGR00188"/>
    </source>
</evidence>
<dbReference type="EC" id="3.1.26.5" evidence="7 8"/>
<accession>A0A0B3WQT3</accession>
<dbReference type="Gene3D" id="3.30.230.10">
    <property type="match status" value="1"/>
</dbReference>
<evidence type="ECO:0000256" key="1">
    <source>
        <dbReference type="ARBA" id="ARBA00002663"/>
    </source>
</evidence>
<comment type="catalytic activity">
    <reaction evidence="7">
        <text>Endonucleolytic cleavage of RNA, removing 5'-extranucleotides from tRNA precursor.</text>
        <dbReference type="EC" id="3.1.26.5"/>
    </reaction>
</comment>
<comment type="subunit">
    <text evidence="7">Consists of a catalytic RNA component (M1 or rnpB) and a protein subunit.</text>
</comment>
<dbReference type="InterPro" id="IPR014721">
    <property type="entry name" value="Ribsml_uS5_D2-typ_fold_subgr"/>
</dbReference>
<keyword evidence="5 7" id="KW-0378">Hydrolase</keyword>
<keyword evidence="6 7" id="KW-0694">RNA-binding</keyword>
<comment type="function">
    <text evidence="1 7">RNaseP catalyzes the removal of the 5'-leader sequence from pre-tRNA to produce the mature 5'-terminus. It can also cleave other RNA substrates such as 4.5S RNA. The protein component plays an auxiliary but essential role in vivo by binding to the 5'-leader sequence and broadening the substrate specificity of the ribozyme.</text>
</comment>
<dbReference type="EMBL" id="JWHR01000099">
    <property type="protein sequence ID" value="KHS56880.1"/>
    <property type="molecule type" value="Genomic_DNA"/>
</dbReference>
<dbReference type="Pfam" id="PF00825">
    <property type="entry name" value="Ribonuclease_P"/>
    <property type="match status" value="1"/>
</dbReference>
<gene>
    <name evidence="7" type="primary">rnpA</name>
    <name evidence="9" type="ORF">QX51_10950</name>
</gene>
<dbReference type="InterPro" id="IPR020568">
    <property type="entry name" value="Ribosomal_Su5_D2-typ_SF"/>
</dbReference>
<dbReference type="InterPro" id="IPR020539">
    <property type="entry name" value="RNase_P_CS"/>
</dbReference>
<evidence type="ECO:0000256" key="6">
    <source>
        <dbReference type="ARBA" id="ARBA00022884"/>
    </source>
</evidence>
<evidence type="ECO:0000313" key="10">
    <source>
        <dbReference type="Proteomes" id="UP000031189"/>
    </source>
</evidence>
<dbReference type="Proteomes" id="UP000031189">
    <property type="component" value="Unassembled WGS sequence"/>
</dbReference>
<evidence type="ECO:0000313" key="9">
    <source>
        <dbReference type="EMBL" id="KHS56880.1"/>
    </source>
</evidence>
<dbReference type="OrthoDB" id="9810867at2"/>
<protein>
    <recommendedName>
        <fullName evidence="7 8">Ribonuclease P protein component</fullName>
        <shortName evidence="7">RNase P protein</shortName>
        <shortName evidence="7">RNaseP protein</shortName>
        <ecNumber evidence="7 8">3.1.26.5</ecNumber>
    </recommendedName>
    <alternativeName>
        <fullName evidence="7">Protein C5</fullName>
    </alternativeName>
</protein>
<dbReference type="GO" id="GO:0001682">
    <property type="term" value="P:tRNA 5'-leader removal"/>
    <property type="evidence" value="ECO:0007669"/>
    <property type="project" value="UniProtKB-UniRule"/>
</dbReference>
<dbReference type="RefSeq" id="WP_039679956.1">
    <property type="nucleotide sequence ID" value="NZ_JAWGXO010000019.1"/>
</dbReference>
<name>A0A0B3WQT3_9FIRM</name>
<evidence type="ECO:0000256" key="3">
    <source>
        <dbReference type="ARBA" id="ARBA00022722"/>
    </source>
</evidence>
<comment type="similarity">
    <text evidence="7">Belongs to the RnpA family.</text>
</comment>
<organism evidence="9 10">
    <name type="scientific">Terrisporobacter othiniensis</name>
    <dbReference type="NCBI Taxonomy" id="1577792"/>
    <lineage>
        <taxon>Bacteria</taxon>
        <taxon>Bacillati</taxon>
        <taxon>Bacillota</taxon>
        <taxon>Clostridia</taxon>
        <taxon>Peptostreptococcales</taxon>
        <taxon>Peptostreptococcaceae</taxon>
        <taxon>Terrisporobacter</taxon>
    </lineage>
</organism>
<dbReference type="NCBIfam" id="TIGR00188">
    <property type="entry name" value="rnpA"/>
    <property type="match status" value="1"/>
</dbReference>
<dbReference type="GO" id="GO:0004526">
    <property type="term" value="F:ribonuclease P activity"/>
    <property type="evidence" value="ECO:0007669"/>
    <property type="project" value="UniProtKB-UniRule"/>
</dbReference>
<sequence>MNFKETQGLKKDSDFRKVYRNGKSIANRLLVMYTLPNKSKNNRVGISVSKKVGKANVRNKARRRIKESYRLNIDGNIKSGYDIVFIARIAIKDANYIDIEKAMKHLIKKANLF</sequence>
<keyword evidence="2 7" id="KW-0819">tRNA processing</keyword>
<reference evidence="9 10" key="1">
    <citation type="submission" date="2014-12" db="EMBL/GenBank/DDBJ databases">
        <title>Draft genome sequence of Terrisporobacter sp. 08-306576, isolated from the blood culture of a bacteremia patient.</title>
        <authorList>
            <person name="Lund L.C."/>
            <person name="Sydenham T.V."/>
            <person name="Hogh S.V."/>
            <person name="Skov M.N."/>
            <person name="Kemp M."/>
            <person name="Justesen U.S."/>
        </authorList>
    </citation>
    <scope>NUCLEOTIDE SEQUENCE [LARGE SCALE GENOMIC DNA]</scope>
    <source>
        <strain evidence="9 10">08-306576</strain>
    </source>
</reference>
<evidence type="ECO:0000256" key="7">
    <source>
        <dbReference type="HAMAP-Rule" id="MF_00227"/>
    </source>
</evidence>
<dbReference type="GO" id="GO:0030677">
    <property type="term" value="C:ribonuclease P complex"/>
    <property type="evidence" value="ECO:0007669"/>
    <property type="project" value="TreeGrafter"/>
</dbReference>
<dbReference type="GO" id="GO:0000049">
    <property type="term" value="F:tRNA binding"/>
    <property type="evidence" value="ECO:0007669"/>
    <property type="project" value="UniProtKB-UniRule"/>
</dbReference>
<evidence type="ECO:0000256" key="4">
    <source>
        <dbReference type="ARBA" id="ARBA00022759"/>
    </source>
</evidence>
<dbReference type="PROSITE" id="PS00648">
    <property type="entry name" value="RIBONUCLEASE_P"/>
    <property type="match status" value="1"/>
</dbReference>
<comment type="caution">
    <text evidence="9">The sequence shown here is derived from an EMBL/GenBank/DDBJ whole genome shotgun (WGS) entry which is preliminary data.</text>
</comment>
<proteinExistence type="inferred from homology"/>
<dbReference type="AlphaFoldDB" id="A0A0B3WQT3"/>
<dbReference type="PANTHER" id="PTHR33992:SF1">
    <property type="entry name" value="RIBONUCLEASE P PROTEIN COMPONENT"/>
    <property type="match status" value="1"/>
</dbReference>
<dbReference type="InterPro" id="IPR000100">
    <property type="entry name" value="RNase_P"/>
</dbReference>